<dbReference type="Proteomes" id="UP000215450">
    <property type="component" value="Unassembled WGS sequence"/>
</dbReference>
<accession>A0A238HJ95</accession>
<name>A0A238HJ95_9NEIS</name>
<dbReference type="GeneID" id="83626430"/>
<sequence length="87" mass="10138">MKKTARYMTSSQAIQFAREKFMKLHGVEPVEELSISEVETSYEEVRCQYVISGSIKQSNFLYTERDAIKNCKLNNKWINKQLNQNAA</sequence>
<reference evidence="2 3" key="2">
    <citation type="submission" date="2017-06" db="EMBL/GenBank/DDBJ databases">
        <authorList>
            <person name="Kim H.J."/>
            <person name="Triplett B.A."/>
        </authorList>
    </citation>
    <scope>NUCLEOTIDE SEQUENCE [LARGE SCALE GENOMIC DNA]</scope>
    <source>
        <strain evidence="2">Kingella_eburonensis</strain>
    </source>
</reference>
<evidence type="ECO:0000313" key="2">
    <source>
        <dbReference type="EMBL" id="SNB83706.1"/>
    </source>
</evidence>
<gene>
    <name evidence="2" type="ORF">KEBURONENSIS_00605</name>
    <name evidence="1" type="ORF">KEBURONENSIS_00783</name>
</gene>
<protein>
    <submittedName>
        <fullName evidence="1">Uncharacterized protein</fullName>
    </submittedName>
</protein>
<dbReference type="AlphaFoldDB" id="A0A238HJ95"/>
<dbReference type="EMBL" id="FXUV02000076">
    <property type="protein sequence ID" value="SNB83706.1"/>
    <property type="molecule type" value="Genomic_DNA"/>
</dbReference>
<proteinExistence type="predicted"/>
<dbReference type="RefSeq" id="WP_032136375.1">
    <property type="nucleotide sequence ID" value="NZ_CCNJ01000019.1"/>
</dbReference>
<reference evidence="1" key="1">
    <citation type="submission" date="2017-05" db="EMBL/GenBank/DDBJ databases">
        <authorList>
            <person name="Song R."/>
            <person name="Chenine A.L."/>
            <person name="Ruprecht R.M."/>
        </authorList>
    </citation>
    <scope>NUCLEOTIDE SEQUENCE</scope>
    <source>
        <strain evidence="1">Kingella_eburonensis</strain>
    </source>
</reference>
<organism evidence="1">
    <name type="scientific">Kingella negevensis</name>
    <dbReference type="NCBI Taxonomy" id="1522312"/>
    <lineage>
        <taxon>Bacteria</taxon>
        <taxon>Pseudomonadati</taxon>
        <taxon>Pseudomonadota</taxon>
        <taxon>Betaproteobacteria</taxon>
        <taxon>Neisseriales</taxon>
        <taxon>Neisseriaceae</taxon>
        <taxon>Kingella</taxon>
    </lineage>
</organism>
<evidence type="ECO:0000313" key="1">
    <source>
        <dbReference type="EMBL" id="SMQ13729.1"/>
    </source>
</evidence>
<dbReference type="EMBL" id="FXUV01000096">
    <property type="protein sequence ID" value="SMQ13729.1"/>
    <property type="molecule type" value="Genomic_DNA"/>
</dbReference>
<evidence type="ECO:0000313" key="3">
    <source>
        <dbReference type="Proteomes" id="UP000215450"/>
    </source>
</evidence>
<keyword evidence="3" id="KW-1185">Reference proteome</keyword>